<proteinExistence type="predicted"/>
<feature type="signal peptide" evidence="1">
    <location>
        <begin position="1"/>
        <end position="17"/>
    </location>
</feature>
<dbReference type="AlphaFoldDB" id="A0A2J8A585"/>
<comment type="caution">
    <text evidence="2">The sequence shown here is derived from an EMBL/GenBank/DDBJ whole genome shotgun (WGS) entry which is preliminary data.</text>
</comment>
<evidence type="ECO:0000256" key="1">
    <source>
        <dbReference type="SAM" id="SignalP"/>
    </source>
</evidence>
<gene>
    <name evidence="2" type="ORF">TSOC_005832</name>
</gene>
<dbReference type="Proteomes" id="UP000236333">
    <property type="component" value="Unassembled WGS sequence"/>
</dbReference>
<protein>
    <submittedName>
        <fullName evidence="2">Uncharacterized protein</fullName>
    </submittedName>
</protein>
<sequence length="322" mass="33310">MSFTSLAELLAAHGAAASAGVAVLSAPGALYRAISSDAVYVKNTLVVSGLIGEDGISTRLDLTAFTDLAFIVQAGATLELRNLTLLLPPLPTKTTTGSTASALAHVIGLEESGARVLLAGVNMVMATQSDLFTLTRTLCTPEDWRYGTKELQVLRGVVLYGNGTMLLGLSSDGSSPPPDAASALAILVNTSITCEGGPPPPPWACSATYVASADMLRSTAEEMLSGTAGPVLLSLTGNVTLQPDSWDGGLVVRKGQQLGLYGNPEPLRAVQLDFAGIAGAIVAESGRVLLRQLVLLGLPYPPNVDSPKELFAVWVHAVFTGR</sequence>
<reference evidence="2 3" key="1">
    <citation type="journal article" date="2017" name="Mol. Biol. Evol.">
        <title>The 4-celled Tetrabaena socialis nuclear genome reveals the essential components for genetic control of cell number at the origin of multicellularity in the volvocine lineage.</title>
        <authorList>
            <person name="Featherston J."/>
            <person name="Arakaki Y."/>
            <person name="Hanschen E.R."/>
            <person name="Ferris P.J."/>
            <person name="Michod R.E."/>
            <person name="Olson B.J.S.C."/>
            <person name="Nozaki H."/>
            <person name="Durand P.M."/>
        </authorList>
    </citation>
    <scope>NUCLEOTIDE SEQUENCE [LARGE SCALE GENOMIC DNA]</scope>
    <source>
        <strain evidence="2 3">NIES-571</strain>
    </source>
</reference>
<feature type="chain" id="PRO_5014461168" evidence="1">
    <location>
        <begin position="18"/>
        <end position="322"/>
    </location>
</feature>
<evidence type="ECO:0000313" key="2">
    <source>
        <dbReference type="EMBL" id="PNH07665.1"/>
    </source>
</evidence>
<keyword evidence="3" id="KW-1185">Reference proteome</keyword>
<dbReference type="OrthoDB" id="560502at2759"/>
<accession>A0A2J8A585</accession>
<evidence type="ECO:0000313" key="3">
    <source>
        <dbReference type="Proteomes" id="UP000236333"/>
    </source>
</evidence>
<organism evidence="2 3">
    <name type="scientific">Tetrabaena socialis</name>
    <dbReference type="NCBI Taxonomy" id="47790"/>
    <lineage>
        <taxon>Eukaryota</taxon>
        <taxon>Viridiplantae</taxon>
        <taxon>Chlorophyta</taxon>
        <taxon>core chlorophytes</taxon>
        <taxon>Chlorophyceae</taxon>
        <taxon>CS clade</taxon>
        <taxon>Chlamydomonadales</taxon>
        <taxon>Tetrabaenaceae</taxon>
        <taxon>Tetrabaena</taxon>
    </lineage>
</organism>
<name>A0A2J8A585_9CHLO</name>
<dbReference type="EMBL" id="PGGS01000168">
    <property type="protein sequence ID" value="PNH07665.1"/>
    <property type="molecule type" value="Genomic_DNA"/>
</dbReference>
<keyword evidence="1" id="KW-0732">Signal</keyword>